<feature type="non-terminal residue" evidence="1">
    <location>
        <position position="1"/>
    </location>
</feature>
<dbReference type="Proteomes" id="UP000805193">
    <property type="component" value="Unassembled WGS sequence"/>
</dbReference>
<gene>
    <name evidence="1" type="ORF">HPB47_022890</name>
</gene>
<reference evidence="1 2" key="1">
    <citation type="journal article" date="2020" name="Cell">
        <title>Large-Scale Comparative Analyses of Tick Genomes Elucidate Their Genetic Diversity and Vector Capacities.</title>
        <authorList>
            <consortium name="Tick Genome and Microbiome Consortium (TIGMIC)"/>
            <person name="Jia N."/>
            <person name="Wang J."/>
            <person name="Shi W."/>
            <person name="Du L."/>
            <person name="Sun Y."/>
            <person name="Zhan W."/>
            <person name="Jiang J.F."/>
            <person name="Wang Q."/>
            <person name="Zhang B."/>
            <person name="Ji P."/>
            <person name="Bell-Sakyi L."/>
            <person name="Cui X.M."/>
            <person name="Yuan T.T."/>
            <person name="Jiang B.G."/>
            <person name="Yang W.F."/>
            <person name="Lam T.T."/>
            <person name="Chang Q.C."/>
            <person name="Ding S.J."/>
            <person name="Wang X.J."/>
            <person name="Zhu J.G."/>
            <person name="Ruan X.D."/>
            <person name="Zhao L."/>
            <person name="Wei J.T."/>
            <person name="Ye R.Z."/>
            <person name="Que T.C."/>
            <person name="Du C.H."/>
            <person name="Zhou Y.H."/>
            <person name="Cheng J.X."/>
            <person name="Dai P.F."/>
            <person name="Guo W.B."/>
            <person name="Han X.H."/>
            <person name="Huang E.J."/>
            <person name="Li L.F."/>
            <person name="Wei W."/>
            <person name="Gao Y.C."/>
            <person name="Liu J.Z."/>
            <person name="Shao H.Z."/>
            <person name="Wang X."/>
            <person name="Wang C.C."/>
            <person name="Yang T.C."/>
            <person name="Huo Q.B."/>
            <person name="Li W."/>
            <person name="Chen H.Y."/>
            <person name="Chen S.E."/>
            <person name="Zhou L.G."/>
            <person name="Ni X.B."/>
            <person name="Tian J.H."/>
            <person name="Sheng Y."/>
            <person name="Liu T."/>
            <person name="Pan Y.S."/>
            <person name="Xia L.Y."/>
            <person name="Li J."/>
            <person name="Zhao F."/>
            <person name="Cao W.C."/>
        </authorList>
    </citation>
    <scope>NUCLEOTIDE SEQUENCE [LARGE SCALE GENOMIC DNA]</scope>
    <source>
        <tissue evidence="1">Larvae</tissue>
    </source>
</reference>
<evidence type="ECO:0000313" key="2">
    <source>
        <dbReference type="Proteomes" id="UP000805193"/>
    </source>
</evidence>
<accession>A0AC60QAI6</accession>
<feature type="non-terminal residue" evidence="1">
    <location>
        <position position="115"/>
    </location>
</feature>
<proteinExistence type="predicted"/>
<protein>
    <submittedName>
        <fullName evidence="1">Uncharacterized protein</fullName>
    </submittedName>
</protein>
<keyword evidence="2" id="KW-1185">Reference proteome</keyword>
<sequence length="115" mass="13151">IFAMFFCISTGVKAKERFMDVASENLPTVLMVTEGKPRPALSCEIIVRLHDAKDIEKKIFAEFHRTTSIDAKQRVFEITSENLVTVLELTEGKPKPDIFYLAVERMDDVKESEKQ</sequence>
<name>A0AC60QAI6_IXOPE</name>
<comment type="caution">
    <text evidence="1">The sequence shown here is derived from an EMBL/GenBank/DDBJ whole genome shotgun (WGS) entry which is preliminary data.</text>
</comment>
<dbReference type="EMBL" id="JABSTQ010009341">
    <property type="protein sequence ID" value="KAG0430253.1"/>
    <property type="molecule type" value="Genomic_DNA"/>
</dbReference>
<evidence type="ECO:0000313" key="1">
    <source>
        <dbReference type="EMBL" id="KAG0430253.1"/>
    </source>
</evidence>
<organism evidence="1 2">
    <name type="scientific">Ixodes persulcatus</name>
    <name type="common">Taiga tick</name>
    <dbReference type="NCBI Taxonomy" id="34615"/>
    <lineage>
        <taxon>Eukaryota</taxon>
        <taxon>Metazoa</taxon>
        <taxon>Ecdysozoa</taxon>
        <taxon>Arthropoda</taxon>
        <taxon>Chelicerata</taxon>
        <taxon>Arachnida</taxon>
        <taxon>Acari</taxon>
        <taxon>Parasitiformes</taxon>
        <taxon>Ixodida</taxon>
        <taxon>Ixodoidea</taxon>
        <taxon>Ixodidae</taxon>
        <taxon>Ixodinae</taxon>
        <taxon>Ixodes</taxon>
    </lineage>
</organism>